<keyword evidence="1" id="KW-0812">Transmembrane</keyword>
<evidence type="ECO:0000313" key="2">
    <source>
        <dbReference type="EMBL" id="QKX49438.1"/>
    </source>
</evidence>
<dbReference type="PANTHER" id="PTHR34980:SF2">
    <property type="entry name" value="INNER MEMBRANE PROTEIN YHAH-RELATED"/>
    <property type="match status" value="1"/>
</dbReference>
<feature type="transmembrane region" description="Helical" evidence="1">
    <location>
        <begin position="23"/>
        <end position="46"/>
    </location>
</feature>
<keyword evidence="1" id="KW-0472">Membrane</keyword>
<feature type="transmembrane region" description="Helical" evidence="1">
    <location>
        <begin position="84"/>
        <end position="104"/>
    </location>
</feature>
<gene>
    <name evidence="2" type="ORF">HF394_01945</name>
</gene>
<sequence>MKEFVDVFKKAFDFSGRSRRKEYWLFVLFTTGISIVLSIVDAITGLELAEDFGVLGGLFSLLIIIPTISVTVRRLHDIGRSGWWFLLTFVPIIGWITLFIFTLLDSQSGTNAYGPSPKESYSDFATAK</sequence>
<dbReference type="GO" id="GO:0005886">
    <property type="term" value="C:plasma membrane"/>
    <property type="evidence" value="ECO:0007669"/>
    <property type="project" value="TreeGrafter"/>
</dbReference>
<evidence type="ECO:0000313" key="3">
    <source>
        <dbReference type="Proteomes" id="UP000509222"/>
    </source>
</evidence>
<dbReference type="AlphaFoldDB" id="A0A7H8Q658"/>
<feature type="transmembrane region" description="Helical" evidence="1">
    <location>
        <begin position="52"/>
        <end position="72"/>
    </location>
</feature>
<reference evidence="3" key="2">
    <citation type="submission" date="2020-06" db="EMBL/GenBank/DDBJ databases">
        <title>Isolation of Planomicrobium glaciei.</title>
        <authorList>
            <person name="Malisova L."/>
            <person name="Safrankova R."/>
            <person name="Jakubu V."/>
            <person name="Spanelova P."/>
        </authorList>
    </citation>
    <scope>NUCLEOTIDE SEQUENCE [LARGE SCALE GENOMIC DNA]</scope>
    <source>
        <strain evidence="3">NRL-ATB46093</strain>
    </source>
</reference>
<dbReference type="Proteomes" id="UP000509222">
    <property type="component" value="Chromosome"/>
</dbReference>
<keyword evidence="1" id="KW-1133">Transmembrane helix</keyword>
<protein>
    <submittedName>
        <fullName evidence="2">DUF805 domain-containing protein</fullName>
    </submittedName>
</protein>
<name>A0A7H8Q658_9BACL</name>
<dbReference type="PANTHER" id="PTHR34980">
    <property type="entry name" value="INNER MEMBRANE PROTEIN-RELATED-RELATED"/>
    <property type="match status" value="1"/>
</dbReference>
<accession>A0A7H8Q658</accession>
<dbReference type="RefSeq" id="WP_036810351.1">
    <property type="nucleotide sequence ID" value="NZ_CP051177.1"/>
</dbReference>
<reference evidence="2 3" key="1">
    <citation type="submission" date="2020-04" db="EMBL/GenBank/DDBJ databases">
        <authorList>
            <person name="Pajer P."/>
            <person name="Broz P."/>
        </authorList>
    </citation>
    <scope>NUCLEOTIDE SEQUENCE [LARGE SCALE GENOMIC DNA]</scope>
    <source>
        <strain evidence="3">NRL-ATB46093</strain>
    </source>
</reference>
<dbReference type="Pfam" id="PF05656">
    <property type="entry name" value="DUF805"/>
    <property type="match status" value="1"/>
</dbReference>
<proteinExistence type="predicted"/>
<organism evidence="2 3">
    <name type="scientific">Planococcus glaciei</name>
    <dbReference type="NCBI Taxonomy" id="459472"/>
    <lineage>
        <taxon>Bacteria</taxon>
        <taxon>Bacillati</taxon>
        <taxon>Bacillota</taxon>
        <taxon>Bacilli</taxon>
        <taxon>Bacillales</taxon>
        <taxon>Caryophanaceae</taxon>
        <taxon>Planococcus</taxon>
    </lineage>
</organism>
<keyword evidence="3" id="KW-1185">Reference proteome</keyword>
<evidence type="ECO:0000256" key="1">
    <source>
        <dbReference type="SAM" id="Phobius"/>
    </source>
</evidence>
<dbReference type="EMBL" id="CP051177">
    <property type="protein sequence ID" value="QKX49438.1"/>
    <property type="molecule type" value="Genomic_DNA"/>
</dbReference>
<dbReference type="InterPro" id="IPR008523">
    <property type="entry name" value="DUF805"/>
</dbReference>